<evidence type="ECO:0000259" key="1">
    <source>
        <dbReference type="Pfam" id="PF14244"/>
    </source>
</evidence>
<dbReference type="EMBL" id="LIHL02000002">
    <property type="protein sequence ID" value="KAF5477723.1"/>
    <property type="molecule type" value="Genomic_DNA"/>
</dbReference>
<dbReference type="Proteomes" id="UP000619265">
    <property type="component" value="Unassembled WGS sequence"/>
</dbReference>
<name>A0A834D608_JUGRE</name>
<accession>A0A834D608</accession>
<gene>
    <name evidence="2" type="ORF">F2P56_004340</name>
</gene>
<comment type="caution">
    <text evidence="2">The sequence shown here is derived from an EMBL/GenBank/DDBJ whole genome shotgun (WGS) entry which is preliminary data.</text>
</comment>
<proteinExistence type="predicted"/>
<dbReference type="PANTHER" id="PTHR37610:SF100">
    <property type="entry name" value="COPIA-LIKE POLYPROTEIN_RETROTRANSPOSON"/>
    <property type="match status" value="1"/>
</dbReference>
<dbReference type="Gramene" id="Jr02_12530_p1">
    <property type="protein sequence ID" value="cds.Jr02_12530_p1"/>
    <property type="gene ID" value="Jr02_12530"/>
</dbReference>
<feature type="domain" description="Retrotransposon Copia-like N-terminal" evidence="1">
    <location>
        <begin position="30"/>
        <end position="77"/>
    </location>
</feature>
<sequence length="154" mass="17313">MIDTDLPPPHSSIPWNSTPPNPIEDSYYLHHGENPSLMLVSQQLNGDNYHTWVRDMSKALSTKNKMGFVNGTLKKPANTSDPKVSAWKRCNDMVLSWLLNSVTKNIASSIPCIDVAADVWKDLQERFSQGNQLRIFKLKKAVSSLTQEQKSVSD</sequence>
<dbReference type="PANTHER" id="PTHR37610">
    <property type="entry name" value="CCHC-TYPE DOMAIN-CONTAINING PROTEIN"/>
    <property type="match status" value="1"/>
</dbReference>
<organism evidence="2 3">
    <name type="scientific">Juglans regia</name>
    <name type="common">English walnut</name>
    <dbReference type="NCBI Taxonomy" id="51240"/>
    <lineage>
        <taxon>Eukaryota</taxon>
        <taxon>Viridiplantae</taxon>
        <taxon>Streptophyta</taxon>
        <taxon>Embryophyta</taxon>
        <taxon>Tracheophyta</taxon>
        <taxon>Spermatophyta</taxon>
        <taxon>Magnoliopsida</taxon>
        <taxon>eudicotyledons</taxon>
        <taxon>Gunneridae</taxon>
        <taxon>Pentapetalae</taxon>
        <taxon>rosids</taxon>
        <taxon>fabids</taxon>
        <taxon>Fagales</taxon>
        <taxon>Juglandaceae</taxon>
        <taxon>Juglans</taxon>
    </lineage>
</organism>
<dbReference type="AlphaFoldDB" id="A0A834D608"/>
<protein>
    <recommendedName>
        <fullName evidence="1">Retrotransposon Copia-like N-terminal domain-containing protein</fullName>
    </recommendedName>
</protein>
<reference evidence="2" key="2">
    <citation type="submission" date="2020-03" db="EMBL/GenBank/DDBJ databases">
        <title>Walnut 2.0.</title>
        <authorList>
            <person name="Marrano A."/>
            <person name="Britton M."/>
            <person name="Zimin A.V."/>
            <person name="Zaini P.A."/>
            <person name="Workman R."/>
            <person name="Puiu D."/>
            <person name="Bianco L."/>
            <person name="Allen B.J."/>
            <person name="Troggio M."/>
            <person name="Leslie C.A."/>
            <person name="Timp W."/>
            <person name="Dendekar A."/>
            <person name="Salzberg S.L."/>
            <person name="Neale D.B."/>
        </authorList>
    </citation>
    <scope>NUCLEOTIDE SEQUENCE</scope>
    <source>
        <tissue evidence="2">Leaves</tissue>
    </source>
</reference>
<evidence type="ECO:0000313" key="2">
    <source>
        <dbReference type="EMBL" id="KAF5477723.1"/>
    </source>
</evidence>
<reference evidence="2" key="1">
    <citation type="submission" date="2015-10" db="EMBL/GenBank/DDBJ databases">
        <authorList>
            <person name="Martinez-Garcia P.J."/>
            <person name="Crepeau M.W."/>
            <person name="Puiu D."/>
            <person name="Gonzalez-Ibeas D."/>
            <person name="Whalen J."/>
            <person name="Stevens K."/>
            <person name="Paul R."/>
            <person name="Butterfield T."/>
            <person name="Britton M."/>
            <person name="Reagan R."/>
            <person name="Chakraborty S."/>
            <person name="Walawage S.L."/>
            <person name="Vasquez-Gross H.A."/>
            <person name="Cardeno C."/>
            <person name="Famula R."/>
            <person name="Pratt K."/>
            <person name="Kuruganti S."/>
            <person name="Aradhya M.K."/>
            <person name="Leslie C.A."/>
            <person name="Dandekar A.M."/>
            <person name="Salzberg S.L."/>
            <person name="Wegrzyn J.L."/>
            <person name="Langley C.H."/>
            <person name="Neale D.B."/>
        </authorList>
    </citation>
    <scope>NUCLEOTIDE SEQUENCE</scope>
    <source>
        <tissue evidence="2">Leaves</tissue>
    </source>
</reference>
<dbReference type="InterPro" id="IPR029472">
    <property type="entry name" value="Copia-like_N"/>
</dbReference>
<evidence type="ECO:0000313" key="3">
    <source>
        <dbReference type="Proteomes" id="UP000619265"/>
    </source>
</evidence>
<dbReference type="Pfam" id="PF14244">
    <property type="entry name" value="Retrotran_gag_3"/>
    <property type="match status" value="1"/>
</dbReference>